<evidence type="ECO:0008006" key="4">
    <source>
        <dbReference type="Google" id="ProtNLM"/>
    </source>
</evidence>
<proteinExistence type="predicted"/>
<gene>
    <name evidence="2" type="primary">Necator_chrI.g3843</name>
    <name evidence="2" type="ORF">RB195_007714</name>
</gene>
<name>A0ABR1BYJ2_NECAM</name>
<feature type="transmembrane region" description="Helical" evidence="1">
    <location>
        <begin position="70"/>
        <end position="90"/>
    </location>
</feature>
<feature type="transmembrane region" description="Helical" evidence="1">
    <location>
        <begin position="137"/>
        <end position="165"/>
    </location>
</feature>
<keyword evidence="1" id="KW-0472">Membrane</keyword>
<feature type="transmembrane region" description="Helical" evidence="1">
    <location>
        <begin position="102"/>
        <end position="131"/>
    </location>
</feature>
<keyword evidence="3" id="KW-1185">Reference proteome</keyword>
<accession>A0ABR1BYJ2</accession>
<reference evidence="2 3" key="1">
    <citation type="submission" date="2023-08" db="EMBL/GenBank/DDBJ databases">
        <title>A Necator americanus chromosomal reference genome.</title>
        <authorList>
            <person name="Ilik V."/>
            <person name="Petrzelkova K.J."/>
            <person name="Pardy F."/>
            <person name="Fuh T."/>
            <person name="Niatou-Singa F.S."/>
            <person name="Gouil Q."/>
            <person name="Baker L."/>
            <person name="Ritchie M.E."/>
            <person name="Jex A.R."/>
            <person name="Gazzola D."/>
            <person name="Li H."/>
            <person name="Toshio Fujiwara R."/>
            <person name="Zhan B."/>
            <person name="Aroian R.V."/>
            <person name="Pafco B."/>
            <person name="Schwarz E.M."/>
        </authorList>
    </citation>
    <scope>NUCLEOTIDE SEQUENCE [LARGE SCALE GENOMIC DNA]</scope>
    <source>
        <strain evidence="2 3">Aroian</strain>
        <tissue evidence="2">Whole animal</tissue>
    </source>
</reference>
<dbReference type="EMBL" id="JAVFWL010000001">
    <property type="protein sequence ID" value="KAK6731409.1"/>
    <property type="molecule type" value="Genomic_DNA"/>
</dbReference>
<sequence>MASLNHIPANKTRTLDSFTLENFSRSRRRFENICVQKHRTVFKLVEVVICAATVALVANARPVWSEKDVIIGVCTAALFGSFAFLIIYIFALDELIPSTSWFIVETTWCTMVAIGLFSCTLVLLLVTTSYWAEVNPIWHAMSAFAAGSAFICSLLHAIDVSLLVINWRRYSWNPSGEEYLRNRGIPL</sequence>
<feature type="transmembrane region" description="Helical" evidence="1">
    <location>
        <begin position="44"/>
        <end position="64"/>
    </location>
</feature>
<protein>
    <recommendedName>
        <fullName evidence="4">MARVEL domain-containing protein</fullName>
    </recommendedName>
</protein>
<comment type="caution">
    <text evidence="2">The sequence shown here is derived from an EMBL/GenBank/DDBJ whole genome shotgun (WGS) entry which is preliminary data.</text>
</comment>
<keyword evidence="1" id="KW-1133">Transmembrane helix</keyword>
<evidence type="ECO:0000256" key="1">
    <source>
        <dbReference type="SAM" id="Phobius"/>
    </source>
</evidence>
<dbReference type="Proteomes" id="UP001303046">
    <property type="component" value="Unassembled WGS sequence"/>
</dbReference>
<evidence type="ECO:0000313" key="3">
    <source>
        <dbReference type="Proteomes" id="UP001303046"/>
    </source>
</evidence>
<evidence type="ECO:0000313" key="2">
    <source>
        <dbReference type="EMBL" id="KAK6731409.1"/>
    </source>
</evidence>
<organism evidence="2 3">
    <name type="scientific">Necator americanus</name>
    <name type="common">Human hookworm</name>
    <dbReference type="NCBI Taxonomy" id="51031"/>
    <lineage>
        <taxon>Eukaryota</taxon>
        <taxon>Metazoa</taxon>
        <taxon>Ecdysozoa</taxon>
        <taxon>Nematoda</taxon>
        <taxon>Chromadorea</taxon>
        <taxon>Rhabditida</taxon>
        <taxon>Rhabditina</taxon>
        <taxon>Rhabditomorpha</taxon>
        <taxon>Strongyloidea</taxon>
        <taxon>Ancylostomatidae</taxon>
        <taxon>Bunostominae</taxon>
        <taxon>Necator</taxon>
    </lineage>
</organism>
<keyword evidence="1" id="KW-0812">Transmembrane</keyword>